<evidence type="ECO:0000313" key="12">
    <source>
        <dbReference type="Proteomes" id="UP000250003"/>
    </source>
</evidence>
<dbReference type="PANTHER" id="PTHR42945:SF9">
    <property type="entry name" value="HISTIDINE BIOSYNTHESIS BIFUNCTIONAL PROTEIN HISIE"/>
    <property type="match status" value="1"/>
</dbReference>
<dbReference type="InterPro" id="IPR008179">
    <property type="entry name" value="HisE"/>
</dbReference>
<dbReference type="KEGG" id="blau:DQQ01_14520"/>
<sequence>MTDVFKGLYEVIEKRKEEKQEGSYTCYLFEQGMDKILKKCGEECSEVIIAAKNGNNIDTANEICDLLYHLLVMMSEAGISVEEVEEILEARRQKIGNLKTFHVSDHNT</sequence>
<dbReference type="GO" id="GO:0005737">
    <property type="term" value="C:cytoplasm"/>
    <property type="evidence" value="ECO:0007669"/>
    <property type="project" value="UniProtKB-SubCell"/>
</dbReference>
<dbReference type="Gene3D" id="1.10.287.1080">
    <property type="entry name" value="MazG-like"/>
    <property type="match status" value="1"/>
</dbReference>
<comment type="similarity">
    <text evidence="10">Belongs to the PRA-PH family.</text>
</comment>
<dbReference type="Pfam" id="PF01503">
    <property type="entry name" value="PRA-PH"/>
    <property type="match status" value="1"/>
</dbReference>
<dbReference type="SUPFAM" id="SSF101386">
    <property type="entry name" value="all-alpha NTP pyrophosphatases"/>
    <property type="match status" value="1"/>
</dbReference>
<dbReference type="OrthoDB" id="9795769at2"/>
<dbReference type="NCBIfam" id="TIGR03188">
    <property type="entry name" value="histidine_hisI"/>
    <property type="match status" value="1"/>
</dbReference>
<evidence type="ECO:0000256" key="6">
    <source>
        <dbReference type="ARBA" id="ARBA00022741"/>
    </source>
</evidence>
<keyword evidence="4 10" id="KW-0963">Cytoplasm</keyword>
<protein>
    <recommendedName>
        <fullName evidence="10">Phosphoribosyl-ATP pyrophosphatase</fullName>
        <shortName evidence="10">PRA-PH</shortName>
        <ecNumber evidence="10">3.6.1.31</ecNumber>
    </recommendedName>
</protein>
<keyword evidence="5 10" id="KW-0028">Amino-acid biosynthesis</keyword>
<accession>A0A2Z4UDG9</accession>
<dbReference type="EMBL" id="CP030280">
    <property type="protein sequence ID" value="AWY99133.1"/>
    <property type="molecule type" value="Genomic_DNA"/>
</dbReference>
<dbReference type="Proteomes" id="UP000250003">
    <property type="component" value="Chromosome"/>
</dbReference>
<gene>
    <name evidence="10 11" type="primary">hisE</name>
    <name evidence="11" type="ORF">DQQ01_14520</name>
</gene>
<keyword evidence="9 10" id="KW-0368">Histidine biosynthesis</keyword>
<keyword evidence="8 10" id="KW-0067">ATP-binding</keyword>
<comment type="catalytic activity">
    <reaction evidence="1 10">
        <text>1-(5-phospho-beta-D-ribosyl)-ATP + H2O = 1-(5-phospho-beta-D-ribosyl)-5'-AMP + diphosphate + H(+)</text>
        <dbReference type="Rhea" id="RHEA:22828"/>
        <dbReference type="ChEBI" id="CHEBI:15377"/>
        <dbReference type="ChEBI" id="CHEBI:15378"/>
        <dbReference type="ChEBI" id="CHEBI:33019"/>
        <dbReference type="ChEBI" id="CHEBI:59457"/>
        <dbReference type="ChEBI" id="CHEBI:73183"/>
        <dbReference type="EC" id="3.6.1.31"/>
    </reaction>
</comment>
<evidence type="ECO:0000313" key="11">
    <source>
        <dbReference type="EMBL" id="AWY99133.1"/>
    </source>
</evidence>
<dbReference type="HAMAP" id="MF_01020">
    <property type="entry name" value="HisE"/>
    <property type="match status" value="1"/>
</dbReference>
<keyword evidence="7 10" id="KW-0378">Hydrolase</keyword>
<dbReference type="UniPathway" id="UPA00031">
    <property type="reaction ID" value="UER00007"/>
</dbReference>
<keyword evidence="6 10" id="KW-0547">Nucleotide-binding</keyword>
<keyword evidence="12" id="KW-1185">Reference proteome</keyword>
<dbReference type="InterPro" id="IPR021130">
    <property type="entry name" value="PRib-ATP_PPHydrolase-like"/>
</dbReference>
<dbReference type="GO" id="GO:0004636">
    <property type="term" value="F:phosphoribosyl-ATP diphosphatase activity"/>
    <property type="evidence" value="ECO:0007669"/>
    <property type="project" value="UniProtKB-UniRule"/>
</dbReference>
<evidence type="ECO:0000256" key="9">
    <source>
        <dbReference type="ARBA" id="ARBA00023102"/>
    </source>
</evidence>
<evidence type="ECO:0000256" key="2">
    <source>
        <dbReference type="ARBA" id="ARBA00004496"/>
    </source>
</evidence>
<dbReference type="PANTHER" id="PTHR42945">
    <property type="entry name" value="HISTIDINE BIOSYNTHESIS BIFUNCTIONAL PROTEIN"/>
    <property type="match status" value="1"/>
</dbReference>
<evidence type="ECO:0000256" key="1">
    <source>
        <dbReference type="ARBA" id="ARBA00001460"/>
    </source>
</evidence>
<dbReference type="GO" id="GO:0005524">
    <property type="term" value="F:ATP binding"/>
    <property type="evidence" value="ECO:0007669"/>
    <property type="project" value="UniProtKB-KW"/>
</dbReference>
<evidence type="ECO:0000256" key="8">
    <source>
        <dbReference type="ARBA" id="ARBA00022840"/>
    </source>
</evidence>
<comment type="pathway">
    <text evidence="3 10">Amino-acid biosynthesis; L-histidine biosynthesis; L-histidine from 5-phospho-alpha-D-ribose 1-diphosphate: step 2/9.</text>
</comment>
<dbReference type="GO" id="GO:0000105">
    <property type="term" value="P:L-histidine biosynthetic process"/>
    <property type="evidence" value="ECO:0007669"/>
    <property type="project" value="UniProtKB-UniRule"/>
</dbReference>
<evidence type="ECO:0000256" key="4">
    <source>
        <dbReference type="ARBA" id="ARBA00022490"/>
    </source>
</evidence>
<dbReference type="EC" id="3.6.1.31" evidence="10"/>
<evidence type="ECO:0000256" key="5">
    <source>
        <dbReference type="ARBA" id="ARBA00022605"/>
    </source>
</evidence>
<dbReference type="AlphaFoldDB" id="A0A2Z4UDG9"/>
<name>A0A2Z4UDG9_9FIRM</name>
<proteinExistence type="inferred from homology"/>
<comment type="subcellular location">
    <subcellularLocation>
        <location evidence="2 10">Cytoplasm</location>
    </subcellularLocation>
</comment>
<evidence type="ECO:0000256" key="7">
    <source>
        <dbReference type="ARBA" id="ARBA00022801"/>
    </source>
</evidence>
<reference evidence="12" key="1">
    <citation type="submission" date="2018-06" db="EMBL/GenBank/DDBJ databases">
        <title>Description of Blautia argi sp. nov., a new anaerobic isolated from dog feces.</title>
        <authorList>
            <person name="Chang Y.-H."/>
            <person name="Paek J."/>
            <person name="Shin Y."/>
        </authorList>
    </citation>
    <scope>NUCLEOTIDE SEQUENCE [LARGE SCALE GENOMIC DNA]</scope>
    <source>
        <strain evidence="12">KCTC 15426</strain>
    </source>
</reference>
<evidence type="ECO:0000256" key="3">
    <source>
        <dbReference type="ARBA" id="ARBA00005204"/>
    </source>
</evidence>
<dbReference type="CDD" id="cd11534">
    <property type="entry name" value="NTP-PPase_HisIE_like"/>
    <property type="match status" value="1"/>
</dbReference>
<organism evidence="11 12">
    <name type="scientific">Blautia argi</name>
    <dbReference type="NCBI Taxonomy" id="1912897"/>
    <lineage>
        <taxon>Bacteria</taxon>
        <taxon>Bacillati</taxon>
        <taxon>Bacillota</taxon>
        <taxon>Clostridia</taxon>
        <taxon>Lachnospirales</taxon>
        <taxon>Lachnospiraceae</taxon>
        <taxon>Blautia</taxon>
    </lineage>
</organism>
<evidence type="ECO:0000256" key="10">
    <source>
        <dbReference type="HAMAP-Rule" id="MF_01020"/>
    </source>
</evidence>
<dbReference type="RefSeq" id="WP_111920578.1">
    <property type="nucleotide sequence ID" value="NZ_CAUWHR010000011.1"/>
</dbReference>